<sequence>MIRAMLRAACFMAGAAGAVLLVYISSDIFASAGSGIDRSQWIEEHIKSFLSGFGSFLSPSRIEMLAASYPYWTMAGIGGVAGLIRSARVAAWAYQRYFDTFDPHVLMPVRRPAGLEIKGGEALPWVEPAGSRFMLWNDLFTWATEEPPVRSAFRWILLVGRPGIGKTRTANEFARRLARRDVFGTVELSPGKKYLSGRLRAFHLAWGAYLRNLWGHRHVDDPWDAGELDSDFLQDRSESLAQWIPRRPTLLVLDDPKGDDIKNGLEILGGRAGSFRYPVRLLIVSQTIPKAVAERLEARDPRGRAPLKFAENAVFTSDEITWLAGRIPGPASVALERPHDLQHFIDETEQIPLLVELGLDWVKNKRPLREMSGQGLLQDRASRLVVAVKQADADVLAIAAATLCGGATRKGLKKRLSTLPTPSQLAGVFPFQAESLRVSIPPVRPTMIGDEFVREVVQGAEDIAIDVAEAAWVANPGGTLRALPRLILHNDVLAAVLKAGPPADWPGSRYELALAYAEHCIRTDRDIHIAQREIRLLAPAEADAHLKDFSGLLATVGARAGSGLACYACVLEQVLRDGSLLTATPEAVRALHATADAIRWGGERGYRNQADIECLVAPACALVERAGLSHASLDRCEELVDALQDLGDSLWTARDVHGPAAISILRLLAAAPILNEGRQTCLRVQVLALERKPEEAMDLAERFDSAAGDDPAGMDIVAEVWRAAAFSLRGAGSVASAWKLESIAQRVGESLRAPLSRTVVLSQSWIYADAIYVCATSSEEGASEWGESIAQRMDSELASFVGDRSVELARIDGWRLVIYKFSTQPGGSGQAEQLAAGLESFGAGLGAVHAFALKRVKAWGYVVYAYGNQDGGAARSEEIAERVDTLALPFAGDRGFELERARAWRYVAFAYSKQEGGAARSEEIAERVDTLALPFAGDREFELQRARAWASVAFAYSSQEGGAARSEEAAERVDTLALPFADDREFELERAQAWRSVAVAYSNQDGGAARSEEIAERVDTLALPFPDDREFEAERAQAWRFVAFAYGNQEGGAARSEEAAERVDTLALPFADDREFEAERAQAWRFVAFAYSKQKGGASRSEEAAERVDTLALPFAGDRKFEVERARAWRYVVYAYGNQEGGAARSEEAAERVDTLALPFADDREFEAERTQAWRFVAFAYSKQEGGAACSEEAAERVDTLAFPFADDREFELKRARAWRSVAFAYSKQEGGATRSEEAAERVDALALPFAGDREFELERAEAWRSVAFAYSKQDGGAARSEEAAERVDTLALPFAGDRGFELERAQAWRSVAFAYSNQDGGAARSEEAAERVDTLALPFADDREFELERAQAWRSVAVAYSNQDGGAVRSEEIAERVDTLALPFADDREFELERAQAWRFVAFAYGNQEGGAARSEEAAERVDTLALPFAGDREFELERARALNWAITGLLSTGSAECRDFDRAESLLGGLEALTAPFAGNPEFELVLASTWRHLACALFGGDPERAAQFAQQVADIAGQFPDIPEFAGQVLALRICFGEVPDEVRDDEGWTAGLLRE</sequence>
<evidence type="ECO:0000313" key="2">
    <source>
        <dbReference type="Proteomes" id="UP000582837"/>
    </source>
</evidence>
<dbReference type="EMBL" id="JACHIA010000004">
    <property type="protein sequence ID" value="MBB6070293.1"/>
    <property type="molecule type" value="Genomic_DNA"/>
</dbReference>
<gene>
    <name evidence="1" type="ORF">HNQ61_001912</name>
</gene>
<name>A0A841GWT6_9BACT</name>
<dbReference type="RefSeq" id="WP_170035687.1">
    <property type="nucleotide sequence ID" value="NZ_JABDTL010000001.1"/>
</dbReference>
<reference evidence="1 2" key="1">
    <citation type="submission" date="2020-08" db="EMBL/GenBank/DDBJ databases">
        <title>Genomic Encyclopedia of Type Strains, Phase IV (KMG-IV): sequencing the most valuable type-strain genomes for metagenomic binning, comparative biology and taxonomic classification.</title>
        <authorList>
            <person name="Goeker M."/>
        </authorList>
    </citation>
    <scope>NUCLEOTIDE SEQUENCE [LARGE SCALE GENOMIC DNA]</scope>
    <source>
        <strain evidence="1 2">DSM 29007</strain>
    </source>
</reference>
<dbReference type="Proteomes" id="UP000582837">
    <property type="component" value="Unassembled WGS sequence"/>
</dbReference>
<accession>A0A841GWT6</accession>
<comment type="caution">
    <text evidence="1">The sequence shown here is derived from an EMBL/GenBank/DDBJ whole genome shotgun (WGS) entry which is preliminary data.</text>
</comment>
<organism evidence="1 2">
    <name type="scientific">Longimicrobium terrae</name>
    <dbReference type="NCBI Taxonomy" id="1639882"/>
    <lineage>
        <taxon>Bacteria</taxon>
        <taxon>Pseudomonadati</taxon>
        <taxon>Gemmatimonadota</taxon>
        <taxon>Longimicrobiia</taxon>
        <taxon>Longimicrobiales</taxon>
        <taxon>Longimicrobiaceae</taxon>
        <taxon>Longimicrobium</taxon>
    </lineage>
</organism>
<proteinExistence type="predicted"/>
<evidence type="ECO:0000313" key="1">
    <source>
        <dbReference type="EMBL" id="MBB6070293.1"/>
    </source>
</evidence>
<keyword evidence="2" id="KW-1185">Reference proteome</keyword>
<dbReference type="SUPFAM" id="SSF52540">
    <property type="entry name" value="P-loop containing nucleoside triphosphate hydrolases"/>
    <property type="match status" value="1"/>
</dbReference>
<dbReference type="InterPro" id="IPR027417">
    <property type="entry name" value="P-loop_NTPase"/>
</dbReference>
<protein>
    <submittedName>
        <fullName evidence="1">Uncharacterized protein</fullName>
    </submittedName>
</protein>